<evidence type="ECO:0000256" key="4">
    <source>
        <dbReference type="ARBA" id="ARBA00023027"/>
    </source>
</evidence>
<evidence type="ECO:0000256" key="2">
    <source>
        <dbReference type="ARBA" id="ARBA00022679"/>
    </source>
</evidence>
<dbReference type="Proteomes" id="UP001215151">
    <property type="component" value="Unassembled WGS sequence"/>
</dbReference>
<dbReference type="AlphaFoldDB" id="A0AAD7TRT1"/>
<proteinExistence type="predicted"/>
<feature type="compositionally biased region" description="Acidic residues" evidence="5">
    <location>
        <begin position="149"/>
        <end position="163"/>
    </location>
</feature>
<evidence type="ECO:0000313" key="8">
    <source>
        <dbReference type="Proteomes" id="UP001215151"/>
    </source>
</evidence>
<dbReference type="GO" id="GO:0016779">
    <property type="term" value="F:nucleotidyltransferase activity"/>
    <property type="evidence" value="ECO:0007669"/>
    <property type="project" value="UniProtKB-KW"/>
</dbReference>
<dbReference type="SMART" id="SM00212">
    <property type="entry name" value="UBCc"/>
    <property type="match status" value="1"/>
</dbReference>
<dbReference type="InterPro" id="IPR051838">
    <property type="entry name" value="ARTD_PARP"/>
</dbReference>
<feature type="compositionally biased region" description="Acidic residues" evidence="5">
    <location>
        <begin position="327"/>
        <end position="346"/>
    </location>
</feature>
<dbReference type="Gene3D" id="3.10.110.10">
    <property type="entry name" value="Ubiquitin Conjugating Enzyme"/>
    <property type="match status" value="1"/>
</dbReference>
<reference evidence="7" key="1">
    <citation type="submission" date="2022-11" db="EMBL/GenBank/DDBJ databases">
        <title>Genome Sequence of Cubamyces cubensis.</title>
        <authorList>
            <person name="Buettner E."/>
        </authorList>
    </citation>
    <scope>NUCLEOTIDE SEQUENCE</scope>
    <source>
        <strain evidence="7">MPL-01</strain>
    </source>
</reference>
<dbReference type="GO" id="GO:0003950">
    <property type="term" value="F:NAD+ poly-ADP-ribosyltransferase activity"/>
    <property type="evidence" value="ECO:0007669"/>
    <property type="project" value="InterPro"/>
</dbReference>
<feature type="region of interest" description="Disordered" evidence="5">
    <location>
        <begin position="1"/>
        <end position="24"/>
    </location>
</feature>
<dbReference type="PANTHER" id="PTHR21328">
    <property type="entry name" value="POLY ADP-RIBOSE POLYMERASE FAMILY, MEMBER PARP"/>
    <property type="match status" value="1"/>
</dbReference>
<feature type="compositionally biased region" description="Basic and acidic residues" evidence="5">
    <location>
        <begin position="893"/>
        <end position="902"/>
    </location>
</feature>
<protein>
    <recommendedName>
        <fullName evidence="6">UBC core domain-containing protein</fullName>
    </recommendedName>
</protein>
<dbReference type="Pfam" id="PF00179">
    <property type="entry name" value="UQ_con"/>
    <property type="match status" value="1"/>
</dbReference>
<evidence type="ECO:0000259" key="6">
    <source>
        <dbReference type="PROSITE" id="PS50127"/>
    </source>
</evidence>
<gene>
    <name evidence="7" type="ORF">ONZ51_g6620</name>
</gene>
<evidence type="ECO:0000256" key="5">
    <source>
        <dbReference type="SAM" id="MobiDB-lite"/>
    </source>
</evidence>
<dbReference type="CDD" id="cd23802">
    <property type="entry name" value="UBCc_UBE2Q"/>
    <property type="match status" value="1"/>
</dbReference>
<feature type="region of interest" description="Disordered" evidence="5">
    <location>
        <begin position="142"/>
        <end position="163"/>
    </location>
</feature>
<feature type="region of interest" description="Disordered" evidence="5">
    <location>
        <begin position="327"/>
        <end position="355"/>
    </location>
</feature>
<dbReference type="EMBL" id="JAPEVG010000162">
    <property type="protein sequence ID" value="KAJ8475325.1"/>
    <property type="molecule type" value="Genomic_DNA"/>
</dbReference>
<comment type="caution">
    <text evidence="7">The sequence shown here is derived from an EMBL/GenBank/DDBJ whole genome shotgun (WGS) entry which is preliminary data.</text>
</comment>
<keyword evidence="3" id="KW-0548">Nucleotidyltransferase</keyword>
<feature type="compositionally biased region" description="Basic and acidic residues" evidence="5">
    <location>
        <begin position="1"/>
        <end position="14"/>
    </location>
</feature>
<dbReference type="InterPro" id="IPR000608">
    <property type="entry name" value="UBC"/>
</dbReference>
<name>A0AAD7TRT1_9APHY</name>
<dbReference type="Pfam" id="PF00644">
    <property type="entry name" value="PARP"/>
    <property type="match status" value="1"/>
</dbReference>
<evidence type="ECO:0000313" key="7">
    <source>
        <dbReference type="EMBL" id="KAJ8475325.1"/>
    </source>
</evidence>
<dbReference type="SUPFAM" id="SSF54495">
    <property type="entry name" value="UBC-like"/>
    <property type="match status" value="1"/>
</dbReference>
<keyword evidence="4" id="KW-0520">NAD</keyword>
<evidence type="ECO:0000256" key="3">
    <source>
        <dbReference type="ARBA" id="ARBA00022695"/>
    </source>
</evidence>
<dbReference type="InterPro" id="IPR016135">
    <property type="entry name" value="UBQ-conjugating_enzyme/RWD"/>
</dbReference>
<dbReference type="SUPFAM" id="SSF56399">
    <property type="entry name" value="ADP-ribosylation"/>
    <property type="match status" value="1"/>
</dbReference>
<keyword evidence="2" id="KW-0808">Transferase</keyword>
<dbReference type="Gene3D" id="3.90.228.10">
    <property type="match status" value="1"/>
</dbReference>
<dbReference type="InterPro" id="IPR012317">
    <property type="entry name" value="Poly(ADP-ribose)pol_cat_dom"/>
</dbReference>
<keyword evidence="1" id="KW-0328">Glycosyltransferase</keyword>
<feature type="domain" description="UBC core" evidence="6">
    <location>
        <begin position="928"/>
        <end position="1109"/>
    </location>
</feature>
<dbReference type="PROSITE" id="PS50127">
    <property type="entry name" value="UBC_2"/>
    <property type="match status" value="1"/>
</dbReference>
<accession>A0AAD7TRT1</accession>
<keyword evidence="8" id="KW-1185">Reference proteome</keyword>
<organism evidence="7 8">
    <name type="scientific">Trametes cubensis</name>
    <dbReference type="NCBI Taxonomy" id="1111947"/>
    <lineage>
        <taxon>Eukaryota</taxon>
        <taxon>Fungi</taxon>
        <taxon>Dikarya</taxon>
        <taxon>Basidiomycota</taxon>
        <taxon>Agaricomycotina</taxon>
        <taxon>Agaricomycetes</taxon>
        <taxon>Polyporales</taxon>
        <taxon>Polyporaceae</taxon>
        <taxon>Trametes</taxon>
    </lineage>
</organism>
<evidence type="ECO:0000256" key="1">
    <source>
        <dbReference type="ARBA" id="ARBA00022676"/>
    </source>
</evidence>
<sequence>MPPKRALGDDDAARTCDMTSNAAPPRGRKRFAYDLRNASESAAQGVEVCGARLSAISPGEEDGSFDCAITLPDGMPQITVSVLVSDTSEYPTDHTFFCSTQQTLHPEIASIIETVHEDGSLTIQKLLLRLLERVSKGITMLDQKAGSDSEAEDETQESDDDAYSMSDYDMDGIELFGIEPVGQTLDRNILQRDFNEIVAHGYNPGFIQFGTDDFIISISIPVKSLAETISARALVAWDRRLLERSQHLTLLISRLHGVYPAVKSDGMLTHTAIARGVMPHFRIGLTSRYKPTADDAAEVLRRFGLQEGYGLADEDRASEDVQDDIFYNDDDFAPDEPEPEAEENDSPDSRTTPDFRPFSLSSSLESLLDGHFMQILRLRIEHGLGWAGAEFLRWEIEASQKPAEEILAKRSEVCPSEIRAVDDADAALSDSYNLPADCLLERNSQDSINLPLVAFSYLLRRLTLCPRYCLVCHQQLKDELDALKPYVCSSPLCTYQYYNLNRGPSLEYEICSNPAVVDLLVSLAYVAAVEGSLDAPLPVGMGLRVKCKALMLGQYDDLNKLHDFDALDLQNMRTAISALIDMLPPIVEMKRYLEQPLRSGRARPRLKDMSPSIPEDAWLVLRWIVASCTAYLEELQSDGEKVKNMDPAWRQFRFSVGAPDAEAKFRKAIQMAKKEDQRAKQFPSLFAWHGSPAKNWHSIIRHGLWFKTITHGRAYGHGVYFAKDGTVSTGGYAAAATSCWRNSAVRANSCVALAEIVNLPSKFVSTSPYFVVNKTEWIVCRYLMVRSSSTSAPTTTLLPAVPVLPTLGLNLGAVDGINEEPVMQDDIPYVPLDPKHPLTLSQAMIRIPEPSYALEKLLAALHDDFVPVEFDREDVLVLAGQEADDPSLDSDTAPERRDNVAGDWEHDPEWVKQATEHLMPPPIESSPSASSALQRELRSMLKEQRSARSLRELGWYMPEELIGDNLYQWIVELHSFDESIPIARDLKANHINSLVFEIRFPPTFPHSPPFFRILKPRFLPFIQGGGGHVTGGGSMCMDLLTTDGWLPSYNISSVLLQIKLAISNLDPRPARLSQDWSRPYDMHEAIEGYKRAATHHGWKIPQELDKLTR</sequence>
<feature type="region of interest" description="Disordered" evidence="5">
    <location>
        <begin position="881"/>
        <end position="902"/>
    </location>
</feature>